<comment type="caution">
    <text evidence="2">The sequence shown here is derived from an EMBL/GenBank/DDBJ whole genome shotgun (WGS) entry which is preliminary data.</text>
</comment>
<dbReference type="OrthoDB" id="9798416at2"/>
<evidence type="ECO:0000313" key="2">
    <source>
        <dbReference type="EMBL" id="KLU21643.1"/>
    </source>
</evidence>
<keyword evidence="2" id="KW-0238">DNA-binding</keyword>
<dbReference type="PATRIC" id="fig|908627.4.peg.7727"/>
<dbReference type="PANTHER" id="PTHR40275">
    <property type="entry name" value="SSL7038 PROTEIN"/>
    <property type="match status" value="1"/>
</dbReference>
<dbReference type="GO" id="GO:0003677">
    <property type="term" value="F:DNA binding"/>
    <property type="evidence" value="ECO:0007669"/>
    <property type="project" value="UniProtKB-KW"/>
</dbReference>
<proteinExistence type="predicted"/>
<feature type="region of interest" description="Disordered" evidence="1">
    <location>
        <begin position="120"/>
        <end position="141"/>
    </location>
</feature>
<reference evidence="2 3" key="1">
    <citation type="journal article" date="2015" name="Genome Announc.">
        <title>Draft Genome Sequence of Burkholderia sp. Strain PML1(12), an Ectomycorrhizosphere-Inhabiting Bacterium with Effective Mineral-Weathering Ability.</title>
        <authorList>
            <person name="Uroz S."/>
            <person name="Oger P."/>
        </authorList>
    </citation>
    <scope>NUCLEOTIDE SEQUENCE [LARGE SCALE GENOMIC DNA]</scope>
    <source>
        <strain evidence="3">PML1(12)</strain>
    </source>
</reference>
<dbReference type="PANTHER" id="PTHR40275:SF1">
    <property type="entry name" value="SSL7038 PROTEIN"/>
    <property type="match status" value="1"/>
</dbReference>
<dbReference type="EMBL" id="AEJF01000209">
    <property type="protein sequence ID" value="KLU21643.1"/>
    <property type="molecule type" value="Genomic_DNA"/>
</dbReference>
<dbReference type="Pfam" id="PF21716">
    <property type="entry name" value="dnstrm_HI1420"/>
    <property type="match status" value="1"/>
</dbReference>
<name>A0A0J1FPI4_9BURK</name>
<organism evidence="2 3">
    <name type="scientific">Caballeronia mineralivorans PML1(12)</name>
    <dbReference type="NCBI Taxonomy" id="908627"/>
    <lineage>
        <taxon>Bacteria</taxon>
        <taxon>Pseudomonadati</taxon>
        <taxon>Pseudomonadota</taxon>
        <taxon>Betaproteobacteria</taxon>
        <taxon>Burkholderiales</taxon>
        <taxon>Burkholderiaceae</taxon>
        <taxon>Caballeronia</taxon>
    </lineage>
</organism>
<keyword evidence="3" id="KW-1185">Reference proteome</keyword>
<dbReference type="InterPro" id="IPR014057">
    <property type="entry name" value="HI1420"/>
</dbReference>
<protein>
    <submittedName>
        <fullName evidence="2">DNA-binding protein</fullName>
    </submittedName>
</protein>
<sequence>MKVSELMEFDASKYLKDENDYRLYLAQAFEGGDPVEIQAALGDVAKARGMTALARESGIAREALYRALSNKGNAEFATIMKVIVAMGLHLTLTKPEAVPKAAAKAKTAAKAVVAKKARAVAKRAGSATSTGRTRPGSAAHA</sequence>
<dbReference type="AlphaFoldDB" id="A0A0J1FPI4"/>
<gene>
    <name evidence="2" type="ORF">EOS_34525</name>
</gene>
<dbReference type="RefSeq" id="WP_047896712.1">
    <property type="nucleotide sequence ID" value="NZ_AEJF01000209.1"/>
</dbReference>
<dbReference type="SUPFAM" id="SSF47413">
    <property type="entry name" value="lambda repressor-like DNA-binding domains"/>
    <property type="match status" value="1"/>
</dbReference>
<dbReference type="InterPro" id="IPR010982">
    <property type="entry name" value="Lambda_DNA-bd_dom_sf"/>
</dbReference>
<accession>A0A0J1FPI4</accession>
<evidence type="ECO:0000313" key="3">
    <source>
        <dbReference type="Proteomes" id="UP000035963"/>
    </source>
</evidence>
<evidence type="ECO:0000256" key="1">
    <source>
        <dbReference type="SAM" id="MobiDB-lite"/>
    </source>
</evidence>
<dbReference type="Proteomes" id="UP000035963">
    <property type="component" value="Unassembled WGS sequence"/>
</dbReference>
<dbReference type="NCBIfam" id="TIGR02684">
    <property type="entry name" value="dnstrm_HI1420"/>
    <property type="match status" value="1"/>
</dbReference>